<proteinExistence type="predicted"/>
<dbReference type="KEGG" id="ang:An14g03680"/>
<dbReference type="VEuPathDB" id="FungiDB:An14g03680"/>
<reference evidence="1" key="2">
    <citation type="submission" date="2025-08" db="UniProtKB">
        <authorList>
            <consortium name="RefSeq"/>
        </authorList>
    </citation>
    <scope>IDENTIFICATION</scope>
</reference>
<reference evidence="1" key="1">
    <citation type="submission" date="2025-02" db="EMBL/GenBank/DDBJ databases">
        <authorList>
            <consortium name="NCBI Genome Project"/>
        </authorList>
    </citation>
    <scope>NUCLEOTIDE SEQUENCE</scope>
</reference>
<dbReference type="AlphaFoldDB" id="A0AAJ8BWP6"/>
<sequence length="132" mass="14835">MIPLEHEPTSRPSGGGRDCVPRFLSWPELGTEELKGSGRFKFATFATGRKSHSIDSGSTTWVATRIQRVYEAFQCECMGDATAKSASEQYHTVSELRVRLRDTSNLLRPIYWDQLIHSCALSSSLVWSLQPQ</sequence>
<name>A0AAJ8BWP6_ASPNG</name>
<dbReference type="GeneID" id="84592966"/>
<accession>A0AAJ8BWP6</accession>
<organism evidence="1">
    <name type="scientific">Aspergillus niger</name>
    <dbReference type="NCBI Taxonomy" id="5061"/>
    <lineage>
        <taxon>Eukaryota</taxon>
        <taxon>Fungi</taxon>
        <taxon>Dikarya</taxon>
        <taxon>Ascomycota</taxon>
        <taxon>Pezizomycotina</taxon>
        <taxon>Eurotiomycetes</taxon>
        <taxon>Eurotiomycetidae</taxon>
        <taxon>Eurotiales</taxon>
        <taxon>Aspergillaceae</taxon>
        <taxon>Aspergillus</taxon>
        <taxon>Aspergillus subgen. Circumdati</taxon>
    </lineage>
</organism>
<protein>
    <submittedName>
        <fullName evidence="1">Uncharacterized protein</fullName>
    </submittedName>
</protein>
<dbReference type="RefSeq" id="XP_059604664.1">
    <property type="nucleotide sequence ID" value="XM_059744187.1"/>
</dbReference>
<gene>
    <name evidence="1" type="ORF">An14g03680</name>
</gene>
<evidence type="ECO:0000313" key="1">
    <source>
        <dbReference type="RefSeq" id="XP_059604664.1"/>
    </source>
</evidence>